<feature type="domain" description="Serine aminopeptidase S33" evidence="1">
    <location>
        <begin position="83"/>
        <end position="299"/>
    </location>
</feature>
<keyword evidence="3" id="KW-1185">Reference proteome</keyword>
<dbReference type="EMBL" id="JRVJ01000001">
    <property type="protein sequence ID" value="KGM19392.1"/>
    <property type="molecule type" value="Genomic_DNA"/>
</dbReference>
<organism evidence="2 3">
    <name type="scientific">Corynebacterium auriscanis</name>
    <dbReference type="NCBI Taxonomy" id="99807"/>
    <lineage>
        <taxon>Bacteria</taxon>
        <taxon>Bacillati</taxon>
        <taxon>Actinomycetota</taxon>
        <taxon>Actinomycetes</taxon>
        <taxon>Mycobacteriales</taxon>
        <taxon>Corynebacteriaceae</taxon>
        <taxon>Corynebacterium</taxon>
    </lineage>
</organism>
<evidence type="ECO:0000313" key="2">
    <source>
        <dbReference type="EMBL" id="KGM19392.1"/>
    </source>
</evidence>
<sequence>MSISTVRVETVNNDSVSVLTADEVLATPLSRSAADLVFAPDELGEGFGVHYVEMGADPDGEAPVRCAVVRYRPTDSGDDFFSRPALLFVHGMTDYFFQDHVARYFHSQGYAVYGLDLRKCGRAWRDGQTWHHVTSQALYDEDITITTALLAGAHRQVVPVGHSTGGLNVTMWATRLFDAATRHPNSGSAVLHRHLAAIVCNSPWYGLQFDGPTRFIINRIFPVLAKIAPHMPLPGGINPSYGYSLHSEYAGEWNYNLELKPILPRKKYVPWLVSVAQEIRKLRSGQHSTGLPTLILTSDGHYFGRELSDETYVNDPILMPHQMWEVAPKVSPYAHIEVIPGATHDVFLSRQPVRNRAFLATTNWLRNKTTTPSALT</sequence>
<protein>
    <submittedName>
        <fullName evidence="2">Lysophospholipase</fullName>
    </submittedName>
</protein>
<dbReference type="InterPro" id="IPR029058">
    <property type="entry name" value="AB_hydrolase_fold"/>
</dbReference>
<dbReference type="AlphaFoldDB" id="A0A0A2DNM8"/>
<comment type="caution">
    <text evidence="2">The sequence shown here is derived from an EMBL/GenBank/DDBJ whole genome shotgun (WGS) entry which is preliminary data.</text>
</comment>
<accession>A0A0A2DNM8</accession>
<dbReference type="Gene3D" id="3.40.50.1820">
    <property type="entry name" value="alpha/beta hydrolase"/>
    <property type="match status" value="1"/>
</dbReference>
<dbReference type="Pfam" id="PF12146">
    <property type="entry name" value="Hydrolase_4"/>
    <property type="match status" value="1"/>
</dbReference>
<dbReference type="SUPFAM" id="SSF53474">
    <property type="entry name" value="alpha/beta-Hydrolases"/>
    <property type="match status" value="1"/>
</dbReference>
<dbReference type="Proteomes" id="UP000030145">
    <property type="component" value="Unassembled WGS sequence"/>
</dbReference>
<evidence type="ECO:0000313" key="3">
    <source>
        <dbReference type="Proteomes" id="UP000030145"/>
    </source>
</evidence>
<dbReference type="InterPro" id="IPR022742">
    <property type="entry name" value="Hydrolase_4"/>
</dbReference>
<evidence type="ECO:0000259" key="1">
    <source>
        <dbReference type="Pfam" id="PF12146"/>
    </source>
</evidence>
<reference evidence="2 3" key="1">
    <citation type="submission" date="2014-10" db="EMBL/GenBank/DDBJ databases">
        <title>Whole Genome sequence of Corynebacterium auriscanis strain CIP 106629.</title>
        <authorList>
            <person name="Hassan S.S."/>
            <person name="Jamal S.B."/>
            <person name="Tiwari S."/>
            <person name="Oliveira L.D.C."/>
            <person name="Souza F."/>
            <person name="Mariano D.C."/>
            <person name="Almeida S."/>
            <person name="Dorella F."/>
            <person name="Pereira F."/>
            <person name="Carvalho A."/>
            <person name="Leal C.A."/>
            <person name="Soares S.D.C."/>
            <person name="Figueiredo H.C."/>
            <person name="Silva A."/>
            <person name="Azevedo V.A."/>
        </authorList>
    </citation>
    <scope>NUCLEOTIDE SEQUENCE [LARGE SCALE GENOMIC DNA]</scope>
    <source>
        <strain evidence="2 3">CIP 106629</strain>
    </source>
</reference>
<name>A0A0A2DNM8_9CORY</name>
<proteinExistence type="predicted"/>
<gene>
    <name evidence="2" type="ORF">MA47_00545</name>
</gene>